<protein>
    <recommendedName>
        <fullName evidence="6">UDP-glucose 4-epimerase</fullName>
        <ecNumber evidence="5">5.1.3.2</ecNumber>
    </recommendedName>
    <alternativeName>
        <fullName evidence="11">Galactowaldenase</fullName>
    </alternativeName>
    <alternativeName>
        <fullName evidence="10">UDP-galactose 4-epimerase</fullName>
    </alternativeName>
</protein>
<organism evidence="13 14">
    <name type="scientific">Cryobacterium algoritolerans</name>
    <dbReference type="NCBI Taxonomy" id="1259184"/>
    <lineage>
        <taxon>Bacteria</taxon>
        <taxon>Bacillati</taxon>
        <taxon>Actinomycetota</taxon>
        <taxon>Actinomycetes</taxon>
        <taxon>Micrococcales</taxon>
        <taxon>Microbacteriaceae</taxon>
        <taxon>Cryobacterium</taxon>
    </lineage>
</organism>
<evidence type="ECO:0000256" key="8">
    <source>
        <dbReference type="ARBA" id="ARBA00023235"/>
    </source>
</evidence>
<dbReference type="GO" id="GO:0033499">
    <property type="term" value="P:galactose catabolic process via UDP-galactose, Leloir pathway"/>
    <property type="evidence" value="ECO:0007669"/>
    <property type="project" value="TreeGrafter"/>
</dbReference>
<dbReference type="EC" id="5.1.3.2" evidence="5"/>
<dbReference type="OrthoDB" id="9801785at2"/>
<keyword evidence="9" id="KW-0119">Carbohydrate metabolism</keyword>
<evidence type="ECO:0000256" key="7">
    <source>
        <dbReference type="ARBA" id="ARBA00023027"/>
    </source>
</evidence>
<dbReference type="Gene3D" id="3.90.25.10">
    <property type="entry name" value="UDP-galactose 4-epimerase, domain 1"/>
    <property type="match status" value="1"/>
</dbReference>
<evidence type="ECO:0000256" key="4">
    <source>
        <dbReference type="ARBA" id="ARBA00007637"/>
    </source>
</evidence>
<evidence type="ECO:0000256" key="10">
    <source>
        <dbReference type="ARBA" id="ARBA00031367"/>
    </source>
</evidence>
<keyword evidence="8 13" id="KW-0413">Isomerase</keyword>
<dbReference type="PANTHER" id="PTHR43725:SF53">
    <property type="entry name" value="UDP-ARABINOSE 4-EPIMERASE 1"/>
    <property type="match status" value="1"/>
</dbReference>
<dbReference type="PANTHER" id="PTHR43725">
    <property type="entry name" value="UDP-GLUCOSE 4-EPIMERASE"/>
    <property type="match status" value="1"/>
</dbReference>
<comment type="caution">
    <text evidence="13">The sequence shown here is derived from an EMBL/GenBank/DDBJ whole genome shotgun (WGS) entry which is preliminary data.</text>
</comment>
<feature type="domain" description="NAD-dependent epimerase/dehydratase" evidence="12">
    <location>
        <begin position="3"/>
        <end position="249"/>
    </location>
</feature>
<dbReference type="NCBIfam" id="TIGR01179">
    <property type="entry name" value="galE"/>
    <property type="match status" value="1"/>
</dbReference>
<evidence type="ECO:0000256" key="6">
    <source>
        <dbReference type="ARBA" id="ARBA00018569"/>
    </source>
</evidence>
<dbReference type="RefSeq" id="WP_134565298.1">
    <property type="nucleotide sequence ID" value="NZ_SOFP01000013.1"/>
</dbReference>
<accession>A0A4R8X116</accession>
<comment type="pathway">
    <text evidence="3">Carbohydrate metabolism; galactose metabolism.</text>
</comment>
<name>A0A4R8X116_9MICO</name>
<dbReference type="InterPro" id="IPR001509">
    <property type="entry name" value="Epimerase_deHydtase"/>
</dbReference>
<dbReference type="Proteomes" id="UP000298412">
    <property type="component" value="Unassembled WGS sequence"/>
</dbReference>
<dbReference type="Pfam" id="PF01370">
    <property type="entry name" value="Epimerase"/>
    <property type="match status" value="1"/>
</dbReference>
<dbReference type="InterPro" id="IPR036291">
    <property type="entry name" value="NAD(P)-bd_dom_sf"/>
</dbReference>
<comment type="cofactor">
    <cofactor evidence="2">
        <name>NAD(+)</name>
        <dbReference type="ChEBI" id="CHEBI:57540"/>
    </cofactor>
</comment>
<evidence type="ECO:0000256" key="9">
    <source>
        <dbReference type="ARBA" id="ARBA00023277"/>
    </source>
</evidence>
<evidence type="ECO:0000256" key="1">
    <source>
        <dbReference type="ARBA" id="ARBA00000083"/>
    </source>
</evidence>
<evidence type="ECO:0000259" key="12">
    <source>
        <dbReference type="Pfam" id="PF01370"/>
    </source>
</evidence>
<keyword evidence="7" id="KW-0520">NAD</keyword>
<evidence type="ECO:0000256" key="11">
    <source>
        <dbReference type="ARBA" id="ARBA00033067"/>
    </source>
</evidence>
<dbReference type="EMBL" id="SOFP01000013">
    <property type="protein sequence ID" value="TFC19224.1"/>
    <property type="molecule type" value="Genomic_DNA"/>
</dbReference>
<keyword evidence="14" id="KW-1185">Reference proteome</keyword>
<comment type="catalytic activity">
    <reaction evidence="1">
        <text>UDP-alpha-D-glucose = UDP-alpha-D-galactose</text>
        <dbReference type="Rhea" id="RHEA:22168"/>
        <dbReference type="ChEBI" id="CHEBI:58885"/>
        <dbReference type="ChEBI" id="CHEBI:66914"/>
        <dbReference type="EC" id="5.1.3.2"/>
    </reaction>
</comment>
<evidence type="ECO:0000256" key="3">
    <source>
        <dbReference type="ARBA" id="ARBA00004947"/>
    </source>
</evidence>
<sequence length="324" mass="34507">MAWLVTGGAGYIGSHIVRAFLTEGIDVVVVDDLSSGHADFVPDSVPFVHGDILDGDLLMRTFSEHDVTGVVHVAGFKYAGVSVQRPLHTYQQNVTATVTLLAAMQESGVSRMVFSSSAAVYGTPHADLVTDDTPKSPESPYGESKLIGEWLLRDQGIAAGLTHTSLRYFNVVGSGALELRDTSPHNLFPLVFDALIDGRTPSINGNDYATPDGTCVRDYIHVADLAVSHVAAARRLDAGEPILPVYNLGSGDGVSVGQIMSTVSAVTGIEFTPTIGPRRPGDPDRIVASGELAARDLDWEMRHSLEDMVDSAWASRQAASAQHI</sequence>
<evidence type="ECO:0000313" key="13">
    <source>
        <dbReference type="EMBL" id="TFC19224.1"/>
    </source>
</evidence>
<comment type="similarity">
    <text evidence="4">Belongs to the NAD(P)-dependent epimerase/dehydratase family.</text>
</comment>
<evidence type="ECO:0000256" key="2">
    <source>
        <dbReference type="ARBA" id="ARBA00001911"/>
    </source>
</evidence>
<dbReference type="SUPFAM" id="SSF51735">
    <property type="entry name" value="NAD(P)-binding Rossmann-fold domains"/>
    <property type="match status" value="1"/>
</dbReference>
<proteinExistence type="inferred from homology"/>
<evidence type="ECO:0000313" key="14">
    <source>
        <dbReference type="Proteomes" id="UP000298412"/>
    </source>
</evidence>
<gene>
    <name evidence="13" type="primary">galE</name>
    <name evidence="13" type="ORF">E3O19_03560</name>
</gene>
<reference evidence="13 14" key="1">
    <citation type="submission" date="2019-03" db="EMBL/GenBank/DDBJ databases">
        <title>Genomics of glacier-inhabiting Cryobacterium strains.</title>
        <authorList>
            <person name="Liu Q."/>
            <person name="Xin Y.-H."/>
        </authorList>
    </citation>
    <scope>NUCLEOTIDE SEQUENCE [LARGE SCALE GENOMIC DNA]</scope>
    <source>
        <strain evidence="13 14">MDT1-3</strain>
    </source>
</reference>
<dbReference type="GO" id="GO:0003978">
    <property type="term" value="F:UDP-glucose 4-epimerase activity"/>
    <property type="evidence" value="ECO:0007669"/>
    <property type="project" value="UniProtKB-EC"/>
</dbReference>
<dbReference type="InterPro" id="IPR005886">
    <property type="entry name" value="UDP_G4E"/>
</dbReference>
<dbReference type="UniPathway" id="UPA00214"/>
<dbReference type="AlphaFoldDB" id="A0A4R8X116"/>
<dbReference type="Gene3D" id="3.40.50.720">
    <property type="entry name" value="NAD(P)-binding Rossmann-like Domain"/>
    <property type="match status" value="1"/>
</dbReference>
<evidence type="ECO:0000256" key="5">
    <source>
        <dbReference type="ARBA" id="ARBA00013189"/>
    </source>
</evidence>